<dbReference type="PROSITE" id="PS50086">
    <property type="entry name" value="TBC_RABGAP"/>
    <property type="match status" value="1"/>
</dbReference>
<dbReference type="GO" id="GO:0031267">
    <property type="term" value="F:small GTPase binding"/>
    <property type="evidence" value="ECO:0007669"/>
    <property type="project" value="TreeGrafter"/>
</dbReference>
<evidence type="ECO:0000313" key="2">
    <source>
        <dbReference type="EMBL" id="KNC52703.1"/>
    </source>
</evidence>
<accession>A0A0L0DMR6</accession>
<name>A0A0L0DMR6_THETB</name>
<sequence>MLSAERSLAELWLATDGVAVANLVVKNPGVAAALLPSTSKARDEVNDGDDDDVSDEVLHKLIAKIRRDKHRTLSHGREVSASEREAREETLVAVLVALGQLLPQIGYCQGMNMVAGYALAMHNFDAERGLWTTWAVLRRGGGLYAPGMPGFDAGMAWLATAIPTVLPAVAAAMAAADVVPLMFASAWLHTLMSHDSLPAHVTRATWTAMASAELPPQACAAAGATGSRPHVVVVLAAALALLACLEPALGPAAVDTMAFLSVFRDDELIKTMVEPAAFARAFAPAVDFLFADQAALTQLISAFAAP</sequence>
<dbReference type="Proteomes" id="UP000054408">
    <property type="component" value="Unassembled WGS sequence"/>
</dbReference>
<dbReference type="Gene3D" id="1.10.8.270">
    <property type="entry name" value="putative rabgap domain of human tbc1 domain family member 14 like domains"/>
    <property type="match status" value="1"/>
</dbReference>
<evidence type="ECO:0000259" key="1">
    <source>
        <dbReference type="PROSITE" id="PS50086"/>
    </source>
</evidence>
<proteinExistence type="predicted"/>
<dbReference type="eggNOG" id="KOG2058">
    <property type="taxonomic scope" value="Eukaryota"/>
</dbReference>
<dbReference type="AlphaFoldDB" id="A0A0L0DMR6"/>
<dbReference type="InterPro" id="IPR000195">
    <property type="entry name" value="Rab-GAP-TBC_dom"/>
</dbReference>
<gene>
    <name evidence="2" type="ORF">AMSG_08581</name>
</gene>
<keyword evidence="3" id="KW-1185">Reference proteome</keyword>
<dbReference type="Gene3D" id="1.10.472.80">
    <property type="entry name" value="Ypt/Rab-GAP domain of gyp1p, domain 3"/>
    <property type="match status" value="1"/>
</dbReference>
<dbReference type="STRING" id="461836.A0A0L0DMR6"/>
<dbReference type="Pfam" id="PF00566">
    <property type="entry name" value="RabGAP-TBC"/>
    <property type="match status" value="1"/>
</dbReference>
<dbReference type="PANTHER" id="PTHR47219">
    <property type="entry name" value="RAB GTPASE-ACTIVATING PROTEIN 1-LIKE"/>
    <property type="match status" value="1"/>
</dbReference>
<protein>
    <recommendedName>
        <fullName evidence="1">Rab-GAP TBC domain-containing protein</fullName>
    </recommendedName>
</protein>
<dbReference type="GeneID" id="25567241"/>
<organism evidence="2 3">
    <name type="scientific">Thecamonas trahens ATCC 50062</name>
    <dbReference type="NCBI Taxonomy" id="461836"/>
    <lineage>
        <taxon>Eukaryota</taxon>
        <taxon>Apusozoa</taxon>
        <taxon>Apusomonadida</taxon>
        <taxon>Apusomonadidae</taxon>
        <taxon>Thecamonas</taxon>
    </lineage>
</organism>
<feature type="domain" description="Rab-GAP TBC" evidence="1">
    <location>
        <begin position="48"/>
        <end position="213"/>
    </location>
</feature>
<dbReference type="SUPFAM" id="SSF47923">
    <property type="entry name" value="Ypt/Rab-GAP domain of gyp1p"/>
    <property type="match status" value="1"/>
</dbReference>
<dbReference type="OrthoDB" id="294251at2759"/>
<evidence type="ECO:0000313" key="3">
    <source>
        <dbReference type="Proteomes" id="UP000054408"/>
    </source>
</evidence>
<dbReference type="GO" id="GO:0005096">
    <property type="term" value="F:GTPase activator activity"/>
    <property type="evidence" value="ECO:0007669"/>
    <property type="project" value="TreeGrafter"/>
</dbReference>
<dbReference type="EMBL" id="GL349475">
    <property type="protein sequence ID" value="KNC52703.1"/>
    <property type="molecule type" value="Genomic_DNA"/>
</dbReference>
<dbReference type="RefSeq" id="XP_013755023.1">
    <property type="nucleotide sequence ID" value="XM_013899569.1"/>
</dbReference>
<dbReference type="InterPro" id="IPR050302">
    <property type="entry name" value="Rab_GAP_TBC_domain"/>
</dbReference>
<reference evidence="2 3" key="1">
    <citation type="submission" date="2010-05" db="EMBL/GenBank/DDBJ databases">
        <title>The Genome Sequence of Thecamonas trahens ATCC 50062.</title>
        <authorList>
            <consortium name="The Broad Institute Genome Sequencing Platform"/>
            <person name="Russ C."/>
            <person name="Cuomo C."/>
            <person name="Shea T."/>
            <person name="Young S.K."/>
            <person name="Zeng Q."/>
            <person name="Koehrsen M."/>
            <person name="Haas B."/>
            <person name="Borodovsky M."/>
            <person name="Guigo R."/>
            <person name="Alvarado L."/>
            <person name="Berlin A."/>
            <person name="Bochicchio J."/>
            <person name="Borenstein D."/>
            <person name="Chapman S."/>
            <person name="Chen Z."/>
            <person name="Freedman E."/>
            <person name="Gellesch M."/>
            <person name="Goldberg J."/>
            <person name="Griggs A."/>
            <person name="Gujja S."/>
            <person name="Heilman E."/>
            <person name="Heiman D."/>
            <person name="Hepburn T."/>
            <person name="Howarth C."/>
            <person name="Jen D."/>
            <person name="Larson L."/>
            <person name="Mehta T."/>
            <person name="Park D."/>
            <person name="Pearson M."/>
            <person name="Roberts A."/>
            <person name="Saif S."/>
            <person name="Shenoy N."/>
            <person name="Sisk P."/>
            <person name="Stolte C."/>
            <person name="Sykes S."/>
            <person name="Thomson T."/>
            <person name="Walk T."/>
            <person name="White J."/>
            <person name="Yandava C."/>
            <person name="Burger G."/>
            <person name="Gray M.W."/>
            <person name="Holland P.W.H."/>
            <person name="King N."/>
            <person name="Lang F.B.F."/>
            <person name="Roger A.J."/>
            <person name="Ruiz-Trillo I."/>
            <person name="Lander E."/>
            <person name="Nusbaum C."/>
        </authorList>
    </citation>
    <scope>NUCLEOTIDE SEQUENCE [LARGE SCALE GENOMIC DNA]</scope>
    <source>
        <strain evidence="2 3">ATCC 50062</strain>
    </source>
</reference>
<dbReference type="PANTHER" id="PTHR47219:SF9">
    <property type="entry name" value="GTPASE ACTIVATING PROTEIN AND CENTROSOME-ASSOCIATED, ISOFORM B"/>
    <property type="match status" value="1"/>
</dbReference>
<dbReference type="InterPro" id="IPR035969">
    <property type="entry name" value="Rab-GAP_TBC_sf"/>
</dbReference>